<evidence type="ECO:0008006" key="3">
    <source>
        <dbReference type="Google" id="ProtNLM"/>
    </source>
</evidence>
<organism evidence="1 2">
    <name type="scientific">[Bacillus] enclensis</name>
    <dbReference type="NCBI Taxonomy" id="1402860"/>
    <lineage>
        <taxon>Bacteria</taxon>
        <taxon>Bacillati</taxon>
        <taxon>Bacillota</taxon>
        <taxon>Bacilli</taxon>
        <taxon>Bacillales</taxon>
        <taxon>Bacillaceae</taxon>
        <taxon>Rossellomorea</taxon>
    </lineage>
</organism>
<gene>
    <name evidence="1" type="ORF">GA0061094_4520</name>
</gene>
<keyword evidence="2" id="KW-1185">Reference proteome</keyword>
<dbReference type="AlphaFoldDB" id="A0A0V8H3M1"/>
<sequence length="119" mass="13789">MDTRETYFVDISSGDVVPHAEEAKSVSFQIQATPEEVTKLKALFDENYDDDMSTFNRAQIPFRQYHNDPENTQYDHSMQKIYAMIHQLGTLETRKSIEEMGVLNPINKSNTRSDIENLK</sequence>
<dbReference type="Proteomes" id="UP000181997">
    <property type="component" value="Unassembled WGS sequence"/>
</dbReference>
<accession>A0A0V8H3M1</accession>
<evidence type="ECO:0000313" key="1">
    <source>
        <dbReference type="EMBL" id="SCC38900.1"/>
    </source>
</evidence>
<name>A0A0V8H3M1_9BACI</name>
<dbReference type="RefSeq" id="WP_052011473.1">
    <property type="nucleotide sequence ID" value="NZ_FMAU01000015.1"/>
</dbReference>
<dbReference type="OrthoDB" id="2706506at2"/>
<dbReference type="EMBL" id="FMAU01000015">
    <property type="protein sequence ID" value="SCC38900.1"/>
    <property type="molecule type" value="Genomic_DNA"/>
</dbReference>
<proteinExistence type="predicted"/>
<reference evidence="2" key="1">
    <citation type="submission" date="2016-08" db="EMBL/GenBank/DDBJ databases">
        <authorList>
            <person name="Varghese N."/>
            <person name="Submissions Spin"/>
        </authorList>
    </citation>
    <scope>NUCLEOTIDE SEQUENCE [LARGE SCALE GENOMIC DNA]</scope>
    <source>
        <strain evidence="2">SGD-1123</strain>
    </source>
</reference>
<protein>
    <recommendedName>
        <fullName evidence="3">Hydrolase</fullName>
    </recommendedName>
</protein>
<evidence type="ECO:0000313" key="2">
    <source>
        <dbReference type="Proteomes" id="UP000181997"/>
    </source>
</evidence>